<dbReference type="GO" id="GO:0051920">
    <property type="term" value="F:peroxiredoxin activity"/>
    <property type="evidence" value="ECO:0007669"/>
    <property type="project" value="InterPro"/>
</dbReference>
<proteinExistence type="inferred from homology"/>
<evidence type="ECO:0000256" key="1">
    <source>
        <dbReference type="ARBA" id="ARBA00009796"/>
    </source>
</evidence>
<protein>
    <submittedName>
        <fullName evidence="8">Peroxiredoxin</fullName>
    </submittedName>
</protein>
<comment type="similarity">
    <text evidence="1">Belongs to the peroxiredoxin family. AhpC/Prx1 subfamily.</text>
</comment>
<dbReference type="InterPro" id="IPR019479">
    <property type="entry name" value="Peroxiredoxin_C"/>
</dbReference>
<reference evidence="8" key="1">
    <citation type="submission" date="2021-07" db="EMBL/GenBank/DDBJ databases">
        <title>Roseobacter insulae sp. nov., isolated from a tidal flat.</title>
        <authorList>
            <person name="Park S."/>
            <person name="Yoon J.-H."/>
        </authorList>
    </citation>
    <scope>NUCLEOTIDE SEQUENCE</scope>
    <source>
        <strain evidence="8">YSTF-M11</strain>
    </source>
</reference>
<dbReference type="EMBL" id="JAHXDN010000005">
    <property type="protein sequence ID" value="MBW4709845.1"/>
    <property type="molecule type" value="Genomic_DNA"/>
</dbReference>
<evidence type="ECO:0000256" key="3">
    <source>
        <dbReference type="ARBA" id="ARBA00022862"/>
    </source>
</evidence>
<keyword evidence="5" id="KW-0676">Redox-active center</keyword>
<keyword evidence="3" id="KW-0049">Antioxidant</keyword>
<dbReference type="PIRSF" id="PIRSF000239">
    <property type="entry name" value="AHPC"/>
    <property type="match status" value="1"/>
</dbReference>
<dbReference type="InterPro" id="IPR013766">
    <property type="entry name" value="Thioredoxin_domain"/>
</dbReference>
<dbReference type="PANTHER" id="PTHR43503:SF4">
    <property type="entry name" value="PEROXIREDOXIN-6"/>
    <property type="match status" value="1"/>
</dbReference>
<gene>
    <name evidence="8" type="ORF">KX928_18835</name>
</gene>
<evidence type="ECO:0000256" key="2">
    <source>
        <dbReference type="ARBA" id="ARBA00022559"/>
    </source>
</evidence>
<dbReference type="AlphaFoldDB" id="A0A9X1K018"/>
<evidence type="ECO:0000256" key="4">
    <source>
        <dbReference type="ARBA" id="ARBA00023002"/>
    </source>
</evidence>
<evidence type="ECO:0000256" key="5">
    <source>
        <dbReference type="ARBA" id="ARBA00023284"/>
    </source>
</evidence>
<evidence type="ECO:0000259" key="7">
    <source>
        <dbReference type="PROSITE" id="PS51352"/>
    </source>
</evidence>
<keyword evidence="4" id="KW-0560">Oxidoreductase</keyword>
<dbReference type="CDD" id="cd03016">
    <property type="entry name" value="PRX_1cys"/>
    <property type="match status" value="1"/>
</dbReference>
<dbReference type="InterPro" id="IPR024706">
    <property type="entry name" value="Peroxiredoxin_AhpC-typ"/>
</dbReference>
<dbReference type="Proteomes" id="UP001138661">
    <property type="component" value="Unassembled WGS sequence"/>
</dbReference>
<comment type="caution">
    <text evidence="8">The sequence shown here is derived from an EMBL/GenBank/DDBJ whole genome shotgun (WGS) entry which is preliminary data.</text>
</comment>
<comment type="similarity">
    <text evidence="6">Belongs to the peroxiredoxin family. Prx6 subfamily.</text>
</comment>
<evidence type="ECO:0000313" key="8">
    <source>
        <dbReference type="EMBL" id="MBW4709845.1"/>
    </source>
</evidence>
<dbReference type="GO" id="GO:0045454">
    <property type="term" value="P:cell redox homeostasis"/>
    <property type="evidence" value="ECO:0007669"/>
    <property type="project" value="TreeGrafter"/>
</dbReference>
<dbReference type="PANTHER" id="PTHR43503">
    <property type="entry name" value="MCG48959-RELATED"/>
    <property type="match status" value="1"/>
</dbReference>
<name>A0A9X1K018_9RHOB</name>
<evidence type="ECO:0000256" key="6">
    <source>
        <dbReference type="ARBA" id="ARBA00025719"/>
    </source>
</evidence>
<dbReference type="InterPro" id="IPR000866">
    <property type="entry name" value="AhpC/TSA"/>
</dbReference>
<evidence type="ECO:0000313" key="9">
    <source>
        <dbReference type="Proteomes" id="UP001138661"/>
    </source>
</evidence>
<accession>A0A9X1K018</accession>
<dbReference type="PROSITE" id="PS51352">
    <property type="entry name" value="THIOREDOXIN_2"/>
    <property type="match status" value="1"/>
</dbReference>
<dbReference type="InterPro" id="IPR045020">
    <property type="entry name" value="PRX_1cys"/>
</dbReference>
<organism evidence="8 9">
    <name type="scientific">Roseobacter insulae</name>
    <dbReference type="NCBI Taxonomy" id="2859783"/>
    <lineage>
        <taxon>Bacteria</taxon>
        <taxon>Pseudomonadati</taxon>
        <taxon>Pseudomonadota</taxon>
        <taxon>Alphaproteobacteria</taxon>
        <taxon>Rhodobacterales</taxon>
        <taxon>Roseobacteraceae</taxon>
        <taxon>Roseobacter</taxon>
    </lineage>
</organism>
<keyword evidence="9" id="KW-1185">Reference proteome</keyword>
<dbReference type="Pfam" id="PF00578">
    <property type="entry name" value="AhpC-TSA"/>
    <property type="match status" value="1"/>
</dbReference>
<feature type="domain" description="Thioredoxin" evidence="7">
    <location>
        <begin position="3"/>
        <end position="167"/>
    </location>
</feature>
<sequence length="218" mass="24201">MPLAINSTAPNFTAHTTEGMIWFHNWIGDAWCVLFSHPKDFTPVCTTEAGVMARMKPEFERRGVKIIGLSLDKVEDHSRWSDDIRTATGHAPNYPLIGDVDLKVAKLYDMLPAEADETVARTAMDNATARTLFVIGPDKQIKLTLSYPMTTGRDFNEILRAIDSLQLTARQQLATPANWQQGDKVAIASSVSDTEARARFPGGWEAPVPYLRLVEMPA</sequence>
<dbReference type="GO" id="GO:0005829">
    <property type="term" value="C:cytosol"/>
    <property type="evidence" value="ECO:0007669"/>
    <property type="project" value="TreeGrafter"/>
</dbReference>
<dbReference type="FunFam" id="3.40.30.10:FF:000011">
    <property type="entry name" value="Peroxiredoxin PRX1"/>
    <property type="match status" value="1"/>
</dbReference>
<dbReference type="RefSeq" id="WP_219505777.1">
    <property type="nucleotide sequence ID" value="NZ_JAHXDN010000005.1"/>
</dbReference>
<dbReference type="Pfam" id="PF10417">
    <property type="entry name" value="1-cysPrx_C"/>
    <property type="match status" value="1"/>
</dbReference>
<keyword evidence="2" id="KW-0575">Peroxidase</keyword>